<organism evidence="2 3">
    <name type="scientific">Actinocatenispora thailandica</name>
    <dbReference type="NCBI Taxonomy" id="227318"/>
    <lineage>
        <taxon>Bacteria</taxon>
        <taxon>Bacillati</taxon>
        <taxon>Actinomycetota</taxon>
        <taxon>Actinomycetes</taxon>
        <taxon>Micromonosporales</taxon>
        <taxon>Micromonosporaceae</taxon>
        <taxon>Actinocatenispora</taxon>
    </lineage>
</organism>
<feature type="transmembrane region" description="Helical" evidence="1">
    <location>
        <begin position="36"/>
        <end position="55"/>
    </location>
</feature>
<feature type="transmembrane region" description="Helical" evidence="1">
    <location>
        <begin position="259"/>
        <end position="280"/>
    </location>
</feature>
<evidence type="ECO:0000256" key="1">
    <source>
        <dbReference type="SAM" id="Phobius"/>
    </source>
</evidence>
<gene>
    <name evidence="2" type="ORF">Athai_02840</name>
</gene>
<proteinExistence type="predicted"/>
<keyword evidence="1" id="KW-0812">Transmembrane</keyword>
<sequence>MTASTVDGRAAGYRPARTLSVGTEIRRQLTRRRTQLVFAFLVALPVILFLAFRFGTDGNGGSAQNQSDAFVTVAKSGAANFTVFTLFVSASFLLVVIVALFCGDTVASEASAGSLRYLLAAPVPRRRLLGVKYAVGLLSSAAALVVLTGVTLAVGAAAFGWHPLVTMTGDTIAPGPALGRIAGVVGYLAIVLLVPAALAFLLSVCTDNALGAVGGAVLLVIVSSILDQVTALGGLRALLPTHYQDAYTGLLADPVRWDLMARGAFSALIYAGGFTALAWWRFLRKDVTS</sequence>
<dbReference type="PANTHER" id="PTHR37305:SF1">
    <property type="entry name" value="MEMBRANE PROTEIN"/>
    <property type="match status" value="1"/>
</dbReference>
<feature type="transmembrane region" description="Helical" evidence="1">
    <location>
        <begin position="81"/>
        <end position="102"/>
    </location>
</feature>
<dbReference type="GO" id="GO:0005886">
    <property type="term" value="C:plasma membrane"/>
    <property type="evidence" value="ECO:0007669"/>
    <property type="project" value="UniProtKB-SubCell"/>
</dbReference>
<feature type="transmembrane region" description="Helical" evidence="1">
    <location>
        <begin position="135"/>
        <end position="161"/>
    </location>
</feature>
<protein>
    <submittedName>
        <fullName evidence="2">ABC transporter permease</fullName>
    </submittedName>
</protein>
<dbReference type="GO" id="GO:0140359">
    <property type="term" value="F:ABC-type transporter activity"/>
    <property type="evidence" value="ECO:0007669"/>
    <property type="project" value="InterPro"/>
</dbReference>
<dbReference type="EMBL" id="AP023355">
    <property type="protein sequence ID" value="BCJ32781.1"/>
    <property type="molecule type" value="Genomic_DNA"/>
</dbReference>
<dbReference type="AlphaFoldDB" id="A0A7R7HUS2"/>
<reference evidence="2 3" key="1">
    <citation type="submission" date="2020-08" db="EMBL/GenBank/DDBJ databases">
        <title>Whole genome shotgun sequence of Actinocatenispora thailandica NBRC 105041.</title>
        <authorList>
            <person name="Komaki H."/>
            <person name="Tamura T."/>
        </authorList>
    </citation>
    <scope>NUCLEOTIDE SEQUENCE [LARGE SCALE GENOMIC DNA]</scope>
    <source>
        <strain evidence="2 3">NBRC 105041</strain>
    </source>
</reference>
<keyword evidence="3" id="KW-1185">Reference proteome</keyword>
<keyword evidence="1" id="KW-0472">Membrane</keyword>
<dbReference type="KEGG" id="atl:Athai_02840"/>
<accession>A0A7R7HUS2</accession>
<dbReference type="Pfam" id="PF12679">
    <property type="entry name" value="ABC2_membrane_2"/>
    <property type="match status" value="1"/>
</dbReference>
<dbReference type="RefSeq" id="WP_203959778.1">
    <property type="nucleotide sequence ID" value="NZ_AP023355.1"/>
</dbReference>
<feature type="transmembrane region" description="Helical" evidence="1">
    <location>
        <begin position="216"/>
        <end position="239"/>
    </location>
</feature>
<keyword evidence="1" id="KW-1133">Transmembrane helix</keyword>
<feature type="transmembrane region" description="Helical" evidence="1">
    <location>
        <begin position="181"/>
        <end position="204"/>
    </location>
</feature>
<dbReference type="PANTHER" id="PTHR37305">
    <property type="entry name" value="INTEGRAL MEMBRANE PROTEIN-RELATED"/>
    <property type="match status" value="1"/>
</dbReference>
<dbReference type="Proteomes" id="UP000611640">
    <property type="component" value="Chromosome"/>
</dbReference>
<name>A0A7R7HUS2_9ACTN</name>
<evidence type="ECO:0000313" key="3">
    <source>
        <dbReference type="Proteomes" id="UP000611640"/>
    </source>
</evidence>
<evidence type="ECO:0000313" key="2">
    <source>
        <dbReference type="EMBL" id="BCJ32781.1"/>
    </source>
</evidence>